<dbReference type="EMBL" id="FNBG01000040">
    <property type="protein sequence ID" value="SDG40176.1"/>
    <property type="molecule type" value="Genomic_DNA"/>
</dbReference>
<reference evidence="2 3" key="1">
    <citation type="submission" date="2016-10" db="EMBL/GenBank/DDBJ databases">
        <authorList>
            <person name="de Groot N.N."/>
        </authorList>
    </citation>
    <scope>NUCLEOTIDE SEQUENCE [LARGE SCALE GENOMIC DNA]</scope>
    <source>
        <strain evidence="2 3">DSM 28129</strain>
    </source>
</reference>
<dbReference type="RefSeq" id="WP_091235882.1">
    <property type="nucleotide sequence ID" value="NZ_FNBG01000040.1"/>
</dbReference>
<dbReference type="InterPro" id="IPR051531">
    <property type="entry name" value="N-acetyltransferase"/>
</dbReference>
<feature type="domain" description="N-acetyltransferase" evidence="1">
    <location>
        <begin position="15"/>
        <end position="178"/>
    </location>
</feature>
<dbReference type="Gene3D" id="3.40.630.30">
    <property type="match status" value="1"/>
</dbReference>
<keyword evidence="2" id="KW-0808">Transferase</keyword>
<dbReference type="InterPro" id="IPR016181">
    <property type="entry name" value="Acyl_CoA_acyltransferase"/>
</dbReference>
<dbReference type="PANTHER" id="PTHR43792">
    <property type="entry name" value="GNAT FAMILY, PUTATIVE (AFU_ORTHOLOGUE AFUA_3G00765)-RELATED-RELATED"/>
    <property type="match status" value="1"/>
</dbReference>
<gene>
    <name evidence="2" type="ORF">SAMN04488542_14035</name>
</gene>
<keyword evidence="3" id="KW-1185">Reference proteome</keyword>
<accession>A0A1G7TY30</accession>
<name>A0A1G7TY30_9BACL</name>
<dbReference type="OrthoDB" id="9785602at2"/>
<dbReference type="SUPFAM" id="SSF55729">
    <property type="entry name" value="Acyl-CoA N-acyltransferases (Nat)"/>
    <property type="match status" value="1"/>
</dbReference>
<evidence type="ECO:0000313" key="3">
    <source>
        <dbReference type="Proteomes" id="UP000198972"/>
    </source>
</evidence>
<dbReference type="GO" id="GO:0016747">
    <property type="term" value="F:acyltransferase activity, transferring groups other than amino-acyl groups"/>
    <property type="evidence" value="ECO:0007669"/>
    <property type="project" value="InterPro"/>
</dbReference>
<dbReference type="AlphaFoldDB" id="A0A1G7TY30"/>
<dbReference type="Proteomes" id="UP000198972">
    <property type="component" value="Unassembled WGS sequence"/>
</dbReference>
<proteinExistence type="predicted"/>
<evidence type="ECO:0000313" key="2">
    <source>
        <dbReference type="EMBL" id="SDG40176.1"/>
    </source>
</evidence>
<evidence type="ECO:0000259" key="1">
    <source>
        <dbReference type="PROSITE" id="PS51186"/>
    </source>
</evidence>
<dbReference type="STRING" id="670482.SAMN04488542_14035"/>
<dbReference type="PROSITE" id="PS51186">
    <property type="entry name" value="GNAT"/>
    <property type="match status" value="1"/>
</dbReference>
<dbReference type="InterPro" id="IPR000182">
    <property type="entry name" value="GNAT_dom"/>
</dbReference>
<protein>
    <submittedName>
        <fullName evidence="2">Ribosomal-protein-alanine N-acetyltransferase</fullName>
    </submittedName>
</protein>
<dbReference type="Pfam" id="PF13302">
    <property type="entry name" value="Acetyltransf_3"/>
    <property type="match status" value="1"/>
</dbReference>
<sequence>MINHKGTQIIKTERLLLRRILPDDAEMVYLWMSDPDVCKYERWSPHQSIGYSHGYIVEVFDGYKSELTYQWGIQLGDELIGSVSIVNVNDYDQKAVLGYCLAKKYWSKGYTTEAVRAVIHYMLFEVGLNRIEATHSVNNIASGRVLQKIGMVLEGFAKQYYFCNSGLQDSNLYAITRKDYGENMK</sequence>
<organism evidence="2 3">
    <name type="scientific">Fontibacillus panacisegetis</name>
    <dbReference type="NCBI Taxonomy" id="670482"/>
    <lineage>
        <taxon>Bacteria</taxon>
        <taxon>Bacillati</taxon>
        <taxon>Bacillota</taxon>
        <taxon>Bacilli</taxon>
        <taxon>Bacillales</taxon>
        <taxon>Paenibacillaceae</taxon>
        <taxon>Fontibacillus</taxon>
    </lineage>
</organism>